<dbReference type="Proteomes" id="UP001476807">
    <property type="component" value="Unassembled WGS sequence"/>
</dbReference>
<feature type="domain" description="Tail specific protease" evidence="2">
    <location>
        <begin position="318"/>
        <end position="526"/>
    </location>
</feature>
<dbReference type="SMART" id="SM00245">
    <property type="entry name" value="TSPc"/>
    <property type="match status" value="1"/>
</dbReference>
<comment type="caution">
    <text evidence="3">The sequence shown here is derived from an EMBL/GenBank/DDBJ whole genome shotgun (WGS) entry which is preliminary data.</text>
</comment>
<dbReference type="EMBL" id="JBEOKT010000007">
    <property type="protein sequence ID" value="MER2997810.1"/>
    <property type="molecule type" value="Genomic_DNA"/>
</dbReference>
<dbReference type="InterPro" id="IPR029045">
    <property type="entry name" value="ClpP/crotonase-like_dom_sf"/>
</dbReference>
<dbReference type="InterPro" id="IPR036034">
    <property type="entry name" value="PDZ_sf"/>
</dbReference>
<proteinExistence type="predicted"/>
<keyword evidence="1" id="KW-0732">Signal</keyword>
<dbReference type="PANTHER" id="PTHR32060:SF22">
    <property type="entry name" value="CARBOXYL-TERMINAL-PROCESSING PEPTIDASE 3, CHLOROPLASTIC"/>
    <property type="match status" value="1"/>
</dbReference>
<organism evidence="3 4">
    <name type="scientific">Pontibacter populi</name>
    <dbReference type="NCBI Taxonomy" id="890055"/>
    <lineage>
        <taxon>Bacteria</taxon>
        <taxon>Pseudomonadati</taxon>
        <taxon>Bacteroidota</taxon>
        <taxon>Cytophagia</taxon>
        <taxon>Cytophagales</taxon>
        <taxon>Hymenobacteraceae</taxon>
        <taxon>Pontibacter</taxon>
    </lineage>
</organism>
<dbReference type="RefSeq" id="WP_350412233.1">
    <property type="nucleotide sequence ID" value="NZ_JBEOKT010000007.1"/>
</dbReference>
<dbReference type="CDD" id="cd07562">
    <property type="entry name" value="Peptidase_S41_TRI"/>
    <property type="match status" value="1"/>
</dbReference>
<feature type="chain" id="PRO_5045610747" evidence="1">
    <location>
        <begin position="19"/>
        <end position="551"/>
    </location>
</feature>
<protein>
    <submittedName>
        <fullName evidence="3">S41 family peptidase</fullName>
    </submittedName>
</protein>
<dbReference type="Pfam" id="PF03572">
    <property type="entry name" value="Peptidase_S41"/>
    <property type="match status" value="1"/>
</dbReference>
<dbReference type="SUPFAM" id="SSF52096">
    <property type="entry name" value="ClpP/crotonase"/>
    <property type="match status" value="1"/>
</dbReference>
<accession>A0ABV1RUP4</accession>
<dbReference type="Gene3D" id="3.30.750.44">
    <property type="match status" value="1"/>
</dbReference>
<keyword evidence="4" id="KW-1185">Reference proteome</keyword>
<evidence type="ECO:0000313" key="3">
    <source>
        <dbReference type="EMBL" id="MER2997810.1"/>
    </source>
</evidence>
<sequence length="551" mass="63217">MKRLLIVIFLLNTLNVFAQPQLTENQKLESLAKVWGFLKYYHPTVAKGKLDWDAELMQKIVEVKATKDQQALNKLYSNWLDKLGKVTPCKSCDNNVPDSLKRNLDLSWVYDKTVLTSELSERLDYILKNRNQGKNHYVRYPYKLFKTQAEFTEKKYEDLEELPSEEYRLLGLFRHWNIINYYFPYKYTTDVPWDSVLTNMLPKFRNAANTLDYHLAMLELSNSINDGHNFFRTNYTQQYFGGFYPAFNYKIIDDKILVTGYYHKGFSQADSVNVGDVITKVNGVPVEDVLAQKLPYIPGSNYNYKVNWINSLFLNGDTPTLTVTIEKDGEEYERQIRRYAFSRFGYTPDTTAQPSWKMLTPEIGLINIESLKTKEMNSAMKELRNSKAIIIDMREYPGYTIGALAKYLLPDRITTAVMPYPDLKYPGVFRPKQIKYGKKGNKDYYKGKVVLLVNAGTMSMGEFGTMAFQFAPNATVIGSQTAGADGNITYIDFPGGFRASMSGLGVYYPDGRETQRIGIVPDIEVKPTIKGVLSKKDDILERAILFIESGK</sequence>
<dbReference type="PANTHER" id="PTHR32060">
    <property type="entry name" value="TAIL-SPECIFIC PROTEASE"/>
    <property type="match status" value="1"/>
</dbReference>
<feature type="signal peptide" evidence="1">
    <location>
        <begin position="1"/>
        <end position="18"/>
    </location>
</feature>
<dbReference type="InterPro" id="IPR005151">
    <property type="entry name" value="Tail-specific_protease"/>
</dbReference>
<dbReference type="Gene3D" id="3.90.226.10">
    <property type="entry name" value="2-enoyl-CoA Hydratase, Chain A, domain 1"/>
    <property type="match status" value="1"/>
</dbReference>
<evidence type="ECO:0000256" key="1">
    <source>
        <dbReference type="SAM" id="SignalP"/>
    </source>
</evidence>
<name>A0ABV1RUP4_9BACT</name>
<dbReference type="SUPFAM" id="SSF50156">
    <property type="entry name" value="PDZ domain-like"/>
    <property type="match status" value="1"/>
</dbReference>
<reference evidence="3 4" key="1">
    <citation type="submission" date="2024-06" db="EMBL/GenBank/DDBJ databases">
        <title>Pontibacter populi HYL7-15.</title>
        <authorList>
            <person name="Kim M.K."/>
        </authorList>
    </citation>
    <scope>NUCLEOTIDE SEQUENCE [LARGE SCALE GENOMIC DNA]</scope>
    <source>
        <strain evidence="3 4">HYL7-15</strain>
    </source>
</reference>
<gene>
    <name evidence="3" type="ORF">ABS362_09640</name>
</gene>
<evidence type="ECO:0000313" key="4">
    <source>
        <dbReference type="Proteomes" id="UP001476807"/>
    </source>
</evidence>
<evidence type="ECO:0000259" key="2">
    <source>
        <dbReference type="SMART" id="SM00245"/>
    </source>
</evidence>